<dbReference type="Gene3D" id="3.40.630.30">
    <property type="match status" value="1"/>
</dbReference>
<dbReference type="Pfam" id="PF13302">
    <property type="entry name" value="Acetyltransf_3"/>
    <property type="match status" value="1"/>
</dbReference>
<evidence type="ECO:0000259" key="1">
    <source>
        <dbReference type="PROSITE" id="PS51186"/>
    </source>
</evidence>
<dbReference type="AlphaFoldDB" id="A0A934S7B6"/>
<comment type="caution">
    <text evidence="2">The sequence shown here is derived from an EMBL/GenBank/DDBJ whole genome shotgun (WGS) entry which is preliminary data.</text>
</comment>
<evidence type="ECO:0000313" key="2">
    <source>
        <dbReference type="EMBL" id="MBK1882615.1"/>
    </source>
</evidence>
<dbReference type="InterPro" id="IPR016181">
    <property type="entry name" value="Acyl_CoA_acyltransferase"/>
</dbReference>
<evidence type="ECO:0000313" key="3">
    <source>
        <dbReference type="Proteomes" id="UP000603141"/>
    </source>
</evidence>
<accession>A0A934S7B6</accession>
<name>A0A934S7B6_9BACT</name>
<dbReference type="CDD" id="cd04301">
    <property type="entry name" value="NAT_SF"/>
    <property type="match status" value="1"/>
</dbReference>
<dbReference type="GO" id="GO:0008999">
    <property type="term" value="F:protein-N-terminal-alanine acetyltransferase activity"/>
    <property type="evidence" value="ECO:0007669"/>
    <property type="project" value="TreeGrafter"/>
</dbReference>
<reference evidence="2" key="1">
    <citation type="submission" date="2021-01" db="EMBL/GenBank/DDBJ databases">
        <title>Modified the classification status of verrucomicrobia.</title>
        <authorList>
            <person name="Feng X."/>
        </authorList>
    </citation>
    <scope>NUCLEOTIDE SEQUENCE</scope>
    <source>
        <strain evidence="2">KCTC 22041</strain>
    </source>
</reference>
<dbReference type="Proteomes" id="UP000603141">
    <property type="component" value="Unassembled WGS sequence"/>
</dbReference>
<dbReference type="PANTHER" id="PTHR43441">
    <property type="entry name" value="RIBOSOMAL-PROTEIN-SERINE ACETYLTRANSFERASE"/>
    <property type="match status" value="1"/>
</dbReference>
<dbReference type="GO" id="GO:0005737">
    <property type="term" value="C:cytoplasm"/>
    <property type="evidence" value="ECO:0007669"/>
    <property type="project" value="TreeGrafter"/>
</dbReference>
<dbReference type="InterPro" id="IPR000182">
    <property type="entry name" value="GNAT_dom"/>
</dbReference>
<dbReference type="GO" id="GO:1990189">
    <property type="term" value="F:protein N-terminal-serine acetyltransferase activity"/>
    <property type="evidence" value="ECO:0007669"/>
    <property type="project" value="TreeGrafter"/>
</dbReference>
<dbReference type="PROSITE" id="PS51186">
    <property type="entry name" value="GNAT"/>
    <property type="match status" value="1"/>
</dbReference>
<organism evidence="2 3">
    <name type="scientific">Luteolibacter pohnpeiensis</name>
    <dbReference type="NCBI Taxonomy" id="454153"/>
    <lineage>
        <taxon>Bacteria</taxon>
        <taxon>Pseudomonadati</taxon>
        <taxon>Verrucomicrobiota</taxon>
        <taxon>Verrucomicrobiia</taxon>
        <taxon>Verrucomicrobiales</taxon>
        <taxon>Verrucomicrobiaceae</taxon>
        <taxon>Luteolibacter</taxon>
    </lineage>
</organism>
<keyword evidence="3" id="KW-1185">Reference proteome</keyword>
<gene>
    <name evidence="2" type="ORF">JIN85_09320</name>
</gene>
<dbReference type="SUPFAM" id="SSF55729">
    <property type="entry name" value="Acyl-CoA N-acyltransferases (Nat)"/>
    <property type="match status" value="1"/>
</dbReference>
<feature type="domain" description="N-acetyltransferase" evidence="1">
    <location>
        <begin position="21"/>
        <end position="176"/>
    </location>
</feature>
<dbReference type="EMBL" id="JAENIJ010000012">
    <property type="protein sequence ID" value="MBK1882615.1"/>
    <property type="molecule type" value="Genomic_DNA"/>
</dbReference>
<dbReference type="RefSeq" id="WP_200269924.1">
    <property type="nucleotide sequence ID" value="NZ_JAENIJ010000012.1"/>
</dbReference>
<proteinExistence type="predicted"/>
<dbReference type="InterPro" id="IPR051908">
    <property type="entry name" value="Ribosomal_N-acetyltransferase"/>
</dbReference>
<sequence>MFSHRVDESVVLRLLQDRHAEELFAVTERNRAHLRRWLPWLDEITDVQQTRQYIANCLKAFTESGVFVCGIWENDVLCGAIGYNYINWETRIAYPGYWIAEDAQGRGIATRSCRALIQHAFEEYRLDCITLHVATENYQSQAVPERLGFYEDGIHRNAEWLYHRFVDHTIYRLKRS</sequence>
<dbReference type="PANTHER" id="PTHR43441:SF12">
    <property type="entry name" value="RIBOSOMAL N-ACETYLTRANSFERASE YDAF-RELATED"/>
    <property type="match status" value="1"/>
</dbReference>
<protein>
    <submittedName>
        <fullName evidence="2">GNAT family N-acetyltransferase</fullName>
    </submittedName>
</protein>